<dbReference type="PROSITE" id="PS00134">
    <property type="entry name" value="TRYPSIN_HIS"/>
    <property type="match status" value="1"/>
</dbReference>
<dbReference type="Gene3D" id="2.40.10.10">
    <property type="entry name" value="Trypsin-like serine proteases"/>
    <property type="match status" value="2"/>
</dbReference>
<dbReference type="InterPro" id="IPR013783">
    <property type="entry name" value="Ig-like_fold"/>
</dbReference>
<evidence type="ECO:0000313" key="6">
    <source>
        <dbReference type="EMBL" id="CAD9027924.1"/>
    </source>
</evidence>
<dbReference type="InterPro" id="IPR050966">
    <property type="entry name" value="Glutamyl_endopeptidase"/>
</dbReference>
<proteinExistence type="inferred from homology"/>
<feature type="signal peptide" evidence="4">
    <location>
        <begin position="1"/>
        <end position="19"/>
    </location>
</feature>
<keyword evidence="2 4" id="KW-0732">Signal</keyword>
<evidence type="ECO:0000256" key="4">
    <source>
        <dbReference type="SAM" id="SignalP"/>
    </source>
</evidence>
<organism evidence="5">
    <name type="scientific">Eutreptiella gymnastica</name>
    <dbReference type="NCBI Taxonomy" id="73025"/>
    <lineage>
        <taxon>Eukaryota</taxon>
        <taxon>Discoba</taxon>
        <taxon>Euglenozoa</taxon>
        <taxon>Euglenida</taxon>
        <taxon>Spirocuta</taxon>
        <taxon>Euglenophyceae</taxon>
        <taxon>Eutreptiales</taxon>
        <taxon>Eutreptiaceae</taxon>
        <taxon>Eutreptiella</taxon>
    </lineage>
</organism>
<dbReference type="PANTHER" id="PTHR15462:SF19">
    <property type="entry name" value="PEPTIDASE S1 DOMAIN-CONTAINING PROTEIN"/>
    <property type="match status" value="1"/>
</dbReference>
<comment type="similarity">
    <text evidence="1">Belongs to the peptidase S1 family.</text>
</comment>
<dbReference type="SUPFAM" id="SSF50494">
    <property type="entry name" value="Trypsin-like serine proteases"/>
    <property type="match status" value="1"/>
</dbReference>
<dbReference type="EMBL" id="HBGA01105143">
    <property type="protein sequence ID" value="CAD9027924.1"/>
    <property type="molecule type" value="Transcribed_RNA"/>
</dbReference>
<dbReference type="AlphaFoldDB" id="A0A6U8HJY1"/>
<feature type="region of interest" description="Disordered" evidence="3">
    <location>
        <begin position="107"/>
        <end position="139"/>
    </location>
</feature>
<gene>
    <name evidence="5" type="ORF">EGYM00392_LOCUS39058</name>
    <name evidence="6" type="ORF">EGYM00392_LOCUS39059</name>
</gene>
<protein>
    <recommendedName>
        <fullName evidence="7">Peptidase S1 domain-containing protein</fullName>
    </recommendedName>
</protein>
<feature type="chain" id="PRO_5036394056" description="Peptidase S1 domain-containing protein" evidence="4">
    <location>
        <begin position="20"/>
        <end position="505"/>
    </location>
</feature>
<dbReference type="InterPro" id="IPR018114">
    <property type="entry name" value="TRYPSIN_HIS"/>
</dbReference>
<accession>A0A6U8HJY1</accession>
<sequence>MVSALRLALVATLCLSASAIPKDGARFDHWTGQRRIQAIPRDFVLDSDGKAYLKKGDGVLEPYGHSQKPSAHKKFVPLGTALRAKIPRSVPIVDDLAGPLRGLPEHKFRTLGKPGGGGTGGKVTDKTPPTIEGLDPSGGTLGSTSDFYATVNDDGGLRSVKFVYQKAGFSAQSFDAYNAGSGLFILTITGLTDGSWTWWVQAQDRSRNTATSSKVSFIVDVGGGGGGGGSGSCDTKTANSGWSCGGAVQNATGRIYFEMPYGAGWGGFVCSGTVATESTSGRSIIITAAHCVYDDAAKKFARNVIFIPDQDSTTGAGTDLNCGNDPMGCWATSLGVVDKNWADRSFPNNVAWDYAYYVVSDTGAHAGTAVTSDALDVTAGSLPVAFTSPSTNSLAHALGYSYSEDPNFMYSVDSLTSMNSANWWLANSKLSGGSSGGPWVQPMDTSSGSGPIVSVNSWGYSSSPGMAGPKLSGTSASCLFSKAQTNAFISAPDGFEGIVVDPSTC</sequence>
<evidence type="ECO:0000313" key="5">
    <source>
        <dbReference type="EMBL" id="CAD9027923.1"/>
    </source>
</evidence>
<dbReference type="EMBL" id="HBGA01105142">
    <property type="protein sequence ID" value="CAD9027923.1"/>
    <property type="molecule type" value="Transcribed_RNA"/>
</dbReference>
<dbReference type="Gene3D" id="2.60.40.10">
    <property type="entry name" value="Immunoglobulins"/>
    <property type="match status" value="1"/>
</dbReference>
<dbReference type="InterPro" id="IPR043504">
    <property type="entry name" value="Peptidase_S1_PA_chymotrypsin"/>
</dbReference>
<reference evidence="5" key="1">
    <citation type="submission" date="2021-01" db="EMBL/GenBank/DDBJ databases">
        <authorList>
            <person name="Corre E."/>
            <person name="Pelletier E."/>
            <person name="Niang G."/>
            <person name="Scheremetjew M."/>
            <person name="Finn R."/>
            <person name="Kale V."/>
            <person name="Holt S."/>
            <person name="Cochrane G."/>
            <person name="Meng A."/>
            <person name="Brown T."/>
            <person name="Cohen L."/>
        </authorList>
    </citation>
    <scope>NUCLEOTIDE SEQUENCE</scope>
    <source>
        <strain evidence="5">NIES-381</strain>
    </source>
</reference>
<evidence type="ECO:0000256" key="1">
    <source>
        <dbReference type="ARBA" id="ARBA00007664"/>
    </source>
</evidence>
<dbReference type="GO" id="GO:0004252">
    <property type="term" value="F:serine-type endopeptidase activity"/>
    <property type="evidence" value="ECO:0007669"/>
    <property type="project" value="InterPro"/>
</dbReference>
<evidence type="ECO:0000256" key="2">
    <source>
        <dbReference type="ARBA" id="ARBA00022729"/>
    </source>
</evidence>
<evidence type="ECO:0008006" key="7">
    <source>
        <dbReference type="Google" id="ProtNLM"/>
    </source>
</evidence>
<dbReference type="InterPro" id="IPR009003">
    <property type="entry name" value="Peptidase_S1_PA"/>
</dbReference>
<name>A0A6U8HJY1_9EUGL</name>
<dbReference type="PANTHER" id="PTHR15462">
    <property type="entry name" value="SERINE PROTEASE"/>
    <property type="match status" value="1"/>
</dbReference>
<dbReference type="GO" id="GO:0006508">
    <property type="term" value="P:proteolysis"/>
    <property type="evidence" value="ECO:0007669"/>
    <property type="project" value="InterPro"/>
</dbReference>
<evidence type="ECO:0000256" key="3">
    <source>
        <dbReference type="SAM" id="MobiDB-lite"/>
    </source>
</evidence>